<gene>
    <name evidence="2" type="ORF">H8S84_07775</name>
</gene>
<reference evidence="2" key="1">
    <citation type="submission" date="2020-08" db="EMBL/GenBank/DDBJ databases">
        <title>Pontibacter sp. SD6 16S ribosomal RNA gene Genome sequencing and assembly.</title>
        <authorList>
            <person name="Kang M."/>
        </authorList>
    </citation>
    <scope>NUCLEOTIDE SEQUENCE</scope>
    <source>
        <strain evidence="2">SD6</strain>
    </source>
</reference>
<dbReference type="Gene3D" id="3.40.470.10">
    <property type="entry name" value="Uracil-DNA glycosylase-like domain"/>
    <property type="match status" value="1"/>
</dbReference>
<dbReference type="RefSeq" id="WP_187066769.1">
    <property type="nucleotide sequence ID" value="NZ_JACRVF010000002.1"/>
</dbReference>
<dbReference type="AlphaFoldDB" id="A0A923N540"/>
<dbReference type="CDD" id="cd10033">
    <property type="entry name" value="UDG_like"/>
    <property type="match status" value="1"/>
</dbReference>
<name>A0A923N540_9BACT</name>
<evidence type="ECO:0000313" key="2">
    <source>
        <dbReference type="EMBL" id="MBC5992728.1"/>
    </source>
</evidence>
<dbReference type="InterPro" id="IPR036895">
    <property type="entry name" value="Uracil-DNA_glycosylase-like_sf"/>
</dbReference>
<evidence type="ECO:0000259" key="1">
    <source>
        <dbReference type="SMART" id="SM00986"/>
    </source>
</evidence>
<sequence>MSELDNLLKQIRSCSICEEHLPLGPRPVLAASKTAKLLIVGQAPGTKVHATGIPWNDQSGKRLRQWLNMEPDFFYDSEQIAIVPMGFCYPGKGKSGDLPPRPECALHWHQNLLAQLPNIQLTLLIGKYAQDYFLGKSAKSNLTETVASWHEYLPRYMPMPHPSPLNHFWLRRNPWFETDAVPALQSLVKDLFKNG</sequence>
<dbReference type="SUPFAM" id="SSF52141">
    <property type="entry name" value="Uracil-DNA glycosylase-like"/>
    <property type="match status" value="1"/>
</dbReference>
<accession>A0A923N540</accession>
<dbReference type="InterPro" id="IPR005122">
    <property type="entry name" value="Uracil-DNA_glycosylase-like"/>
</dbReference>
<comment type="caution">
    <text evidence="2">The sequence shown here is derived from an EMBL/GenBank/DDBJ whole genome shotgun (WGS) entry which is preliminary data.</text>
</comment>
<dbReference type="PANTHER" id="PTHR42160">
    <property type="entry name" value="URACIL-DNA GLYCOSYLASE SUPERFAMILY PROTEIN"/>
    <property type="match status" value="1"/>
</dbReference>
<protein>
    <submittedName>
        <fullName evidence="2">Uracil-DNA glycosylase family protein</fullName>
    </submittedName>
</protein>
<feature type="domain" description="Uracil-DNA glycosylase-like" evidence="1">
    <location>
        <begin position="28"/>
        <end position="185"/>
    </location>
</feature>
<dbReference type="SMART" id="SM00986">
    <property type="entry name" value="UDG"/>
    <property type="match status" value="1"/>
</dbReference>
<dbReference type="Pfam" id="PF03167">
    <property type="entry name" value="UDG"/>
    <property type="match status" value="1"/>
</dbReference>
<proteinExistence type="predicted"/>
<dbReference type="EMBL" id="JACRVF010000002">
    <property type="protein sequence ID" value="MBC5992728.1"/>
    <property type="molecule type" value="Genomic_DNA"/>
</dbReference>
<dbReference type="PANTHER" id="PTHR42160:SF1">
    <property type="entry name" value="URACIL-DNA GLYCOSYLASE SUPERFAMILY PROTEIN"/>
    <property type="match status" value="1"/>
</dbReference>
<dbReference type="Proteomes" id="UP000603640">
    <property type="component" value="Unassembled WGS sequence"/>
</dbReference>
<evidence type="ECO:0000313" key="3">
    <source>
        <dbReference type="Proteomes" id="UP000603640"/>
    </source>
</evidence>
<dbReference type="SMART" id="SM00987">
    <property type="entry name" value="UreE_C"/>
    <property type="match status" value="1"/>
</dbReference>
<organism evidence="2 3">
    <name type="scientific">Pontibacter cellulosilyticus</name>
    <dbReference type="NCBI Taxonomy" id="1720253"/>
    <lineage>
        <taxon>Bacteria</taxon>
        <taxon>Pseudomonadati</taxon>
        <taxon>Bacteroidota</taxon>
        <taxon>Cytophagia</taxon>
        <taxon>Cytophagales</taxon>
        <taxon>Hymenobacteraceae</taxon>
        <taxon>Pontibacter</taxon>
    </lineage>
</organism>
<dbReference type="InterPro" id="IPR047124">
    <property type="entry name" value="HI_0220.2"/>
</dbReference>
<keyword evidence="3" id="KW-1185">Reference proteome</keyword>